<dbReference type="InterPro" id="IPR050357">
    <property type="entry name" value="Arrestin_domain-protein"/>
</dbReference>
<dbReference type="Proteomes" id="UP000789342">
    <property type="component" value="Unassembled WGS sequence"/>
</dbReference>
<dbReference type="GO" id="GO:0005886">
    <property type="term" value="C:plasma membrane"/>
    <property type="evidence" value="ECO:0007669"/>
    <property type="project" value="TreeGrafter"/>
</dbReference>
<name>A0A9N8WIT1_9GLOM</name>
<sequence>MYHSSTSLIHSDSNAVIPIGSFRNKPQLDDYIKTHKSITFSFTDNTSTFQRGGLGKSDTFLVGVVHLNYPRACAVKSVYLHLKGIEKTSWHKTQARLRILYTGEHILVDQLNKVWEASDATEEITTLDIPFKIHIPYNLQETIITEVGAVQYTLRVTVNIKGLWGTSSHFAKLHCPLKRILTLDHSLLLPYKIHGKSPTGIEYIFMLPPNKIFNLGDYTSIPMKLRSSRPGVQVERLEVMIDTLMEFSCSTQNEITRVEKKLTNITIPCTEFQYTQSNYWEEYTHIIDIFIPHIVQPTYQGRFINISHKLSIKFCLWESSANFFIEEYVRVTHILEKHKERQLNLPPESSYNNELLTLHKSIRDPSEAPHPVDDDDQQFQPPPLALKSKVASLYKDLSLSNSASLLNTPYPSILSSTPNFRCVTRKTSSGSIYQWG</sequence>
<dbReference type="GO" id="GO:0030674">
    <property type="term" value="F:protein-macromolecule adaptor activity"/>
    <property type="evidence" value="ECO:0007669"/>
    <property type="project" value="TreeGrafter"/>
</dbReference>
<dbReference type="EMBL" id="CAJVPV010001119">
    <property type="protein sequence ID" value="CAG8487070.1"/>
    <property type="molecule type" value="Genomic_DNA"/>
</dbReference>
<proteinExistence type="predicted"/>
<protein>
    <submittedName>
        <fullName evidence="1">15902_t:CDS:1</fullName>
    </submittedName>
</protein>
<dbReference type="AlphaFoldDB" id="A0A9N8WIT1"/>
<dbReference type="OrthoDB" id="2333384at2759"/>
<dbReference type="PANTHER" id="PTHR11188">
    <property type="entry name" value="ARRESTIN DOMAIN CONTAINING PROTEIN"/>
    <property type="match status" value="1"/>
</dbReference>
<dbReference type="GO" id="GO:0070086">
    <property type="term" value="P:ubiquitin-dependent endocytosis"/>
    <property type="evidence" value="ECO:0007669"/>
    <property type="project" value="TreeGrafter"/>
</dbReference>
<gene>
    <name evidence="1" type="ORF">AMORRO_LOCUS2597</name>
</gene>
<dbReference type="PANTHER" id="PTHR11188:SF17">
    <property type="entry name" value="FI21816P1"/>
    <property type="match status" value="1"/>
</dbReference>
<reference evidence="1" key="1">
    <citation type="submission" date="2021-06" db="EMBL/GenBank/DDBJ databases">
        <authorList>
            <person name="Kallberg Y."/>
            <person name="Tangrot J."/>
            <person name="Rosling A."/>
        </authorList>
    </citation>
    <scope>NUCLEOTIDE SEQUENCE</scope>
    <source>
        <strain evidence="1">CL551</strain>
    </source>
</reference>
<dbReference type="InterPro" id="IPR014752">
    <property type="entry name" value="Arrestin-like_C"/>
</dbReference>
<dbReference type="Gene3D" id="2.60.40.640">
    <property type="match status" value="1"/>
</dbReference>
<organism evidence="1 2">
    <name type="scientific">Acaulospora morrowiae</name>
    <dbReference type="NCBI Taxonomy" id="94023"/>
    <lineage>
        <taxon>Eukaryota</taxon>
        <taxon>Fungi</taxon>
        <taxon>Fungi incertae sedis</taxon>
        <taxon>Mucoromycota</taxon>
        <taxon>Glomeromycotina</taxon>
        <taxon>Glomeromycetes</taxon>
        <taxon>Diversisporales</taxon>
        <taxon>Acaulosporaceae</taxon>
        <taxon>Acaulospora</taxon>
    </lineage>
</organism>
<keyword evidence="2" id="KW-1185">Reference proteome</keyword>
<accession>A0A9N8WIT1</accession>
<dbReference type="GO" id="GO:0031625">
    <property type="term" value="F:ubiquitin protein ligase binding"/>
    <property type="evidence" value="ECO:0007669"/>
    <property type="project" value="TreeGrafter"/>
</dbReference>
<dbReference type="SUPFAM" id="SSF81296">
    <property type="entry name" value="E set domains"/>
    <property type="match status" value="1"/>
</dbReference>
<evidence type="ECO:0000313" key="2">
    <source>
        <dbReference type="Proteomes" id="UP000789342"/>
    </source>
</evidence>
<comment type="caution">
    <text evidence="1">The sequence shown here is derived from an EMBL/GenBank/DDBJ whole genome shotgun (WGS) entry which is preliminary data.</text>
</comment>
<dbReference type="InterPro" id="IPR014756">
    <property type="entry name" value="Ig_E-set"/>
</dbReference>
<evidence type="ECO:0000313" key="1">
    <source>
        <dbReference type="EMBL" id="CAG8487070.1"/>
    </source>
</evidence>
<dbReference type="GO" id="GO:0005829">
    <property type="term" value="C:cytosol"/>
    <property type="evidence" value="ECO:0007669"/>
    <property type="project" value="TreeGrafter"/>
</dbReference>